<dbReference type="AlphaFoldDB" id="C8P6J3"/>
<dbReference type="eggNOG" id="COG1397">
    <property type="taxonomic scope" value="Bacteria"/>
</dbReference>
<gene>
    <name evidence="1" type="ORF">HMPREF0494_0937</name>
</gene>
<evidence type="ECO:0000313" key="1">
    <source>
        <dbReference type="EMBL" id="EEW53951.1"/>
    </source>
</evidence>
<dbReference type="HOGENOM" id="CLU_716717_0_0_9"/>
<feature type="non-terminal residue" evidence="1">
    <location>
        <position position="1"/>
    </location>
</feature>
<proteinExistence type="predicted"/>
<name>C8P6J3_9LACO</name>
<dbReference type="EMBL" id="ACLL01000022">
    <property type="protein sequence ID" value="EEW53951.1"/>
    <property type="molecule type" value="Genomic_DNA"/>
</dbReference>
<sequence length="386" mass="43752">FLYLPNLLSEANAMETPRNNVLQNFGQAQKAVIWFGNPYMPWHDSQVPGGKWGQELTINADGTCTVQPMVFNDYQRLSIAGQPTEHFQIAPAQAESFLRQILVLLNYFGNCTDDTNATISTTIQNVNGNFWTFTGYPTDEPAISQLAMEIRDSLNRADLMVLDGNGREDFIEKFVVDYEEQDNYHEQLVLTRVPNTVTYCRRLIDGPAITTTFQWPESEMPLLDSLNPVDFTTTIPGVPANATDDNGQLGHFTCTITRRILPSASFGGDYERYCLPAPWANLMHSIEELLDIPTTGALLSSSYYTRKRRCLDEVIYIGVKFFEDGREYNYLTDDDSIQPGDHVLVPVGGDDSEQELTVISKHYYKRGEVPYPLDKVKRVIRKIDEE</sequence>
<dbReference type="Proteomes" id="UP000003675">
    <property type="component" value="Unassembled WGS sequence"/>
</dbReference>
<evidence type="ECO:0000313" key="2">
    <source>
        <dbReference type="Proteomes" id="UP000003675"/>
    </source>
</evidence>
<protein>
    <submittedName>
        <fullName evidence="1">Uncharacterized protein</fullName>
    </submittedName>
</protein>
<accession>C8P6J3</accession>
<comment type="caution">
    <text evidence="1">The sequence shown here is derived from an EMBL/GenBank/DDBJ whole genome shotgun (WGS) entry which is preliminary data.</text>
</comment>
<reference evidence="1 2" key="1">
    <citation type="submission" date="2009-09" db="EMBL/GenBank/DDBJ databases">
        <authorList>
            <person name="Qin X."/>
            <person name="Bachman B."/>
            <person name="Battles P."/>
            <person name="Bell A."/>
            <person name="Bess C."/>
            <person name="Bickham C."/>
            <person name="Chaboub L."/>
            <person name="Chen D."/>
            <person name="Coyle M."/>
            <person name="Deiros D.R."/>
            <person name="Dinh H."/>
            <person name="Forbes L."/>
            <person name="Fowler G."/>
            <person name="Francisco L."/>
            <person name="Fu Q."/>
            <person name="Gubbala S."/>
            <person name="Hale W."/>
            <person name="Han Y."/>
            <person name="Hemphill L."/>
            <person name="Highlander S.K."/>
            <person name="Hirani K."/>
            <person name="Hogues M."/>
            <person name="Jackson L."/>
            <person name="Jakkamsetti A."/>
            <person name="Javaid M."/>
            <person name="Jiang H."/>
            <person name="Korchina V."/>
            <person name="Kovar C."/>
            <person name="Lara F."/>
            <person name="Lee S."/>
            <person name="Mata R."/>
            <person name="Mathew T."/>
            <person name="Moen C."/>
            <person name="Morales K."/>
            <person name="Munidasa M."/>
            <person name="Nazareth L."/>
            <person name="Ngo R."/>
            <person name="Nguyen L."/>
            <person name="Okwuonu G."/>
            <person name="Ongeri F."/>
            <person name="Patil S."/>
            <person name="Petrosino J."/>
            <person name="Pham C."/>
            <person name="Pham P."/>
            <person name="Pu L.-L."/>
            <person name="Puazo M."/>
            <person name="Raj R."/>
            <person name="Reid J."/>
            <person name="Rouhana J."/>
            <person name="Saada N."/>
            <person name="Shang Y."/>
            <person name="Simmons D."/>
            <person name="Thornton R."/>
            <person name="Warren J."/>
            <person name="Weissenberger G."/>
            <person name="Zhang J."/>
            <person name="Zhang L."/>
            <person name="Zhou C."/>
            <person name="Zhu D."/>
            <person name="Muzny D."/>
            <person name="Worley K."/>
            <person name="Gibbs R."/>
        </authorList>
    </citation>
    <scope>NUCLEOTIDE SEQUENCE [LARGE SCALE GENOMIC DNA]</scope>
    <source>
        <strain evidence="1 2">DSM 16041</strain>
    </source>
</reference>
<organism evidence="1 2">
    <name type="scientific">Limosilactobacillus antri DSM 16041</name>
    <dbReference type="NCBI Taxonomy" id="525309"/>
    <lineage>
        <taxon>Bacteria</taxon>
        <taxon>Bacillati</taxon>
        <taxon>Bacillota</taxon>
        <taxon>Bacilli</taxon>
        <taxon>Lactobacillales</taxon>
        <taxon>Lactobacillaceae</taxon>
        <taxon>Limosilactobacillus</taxon>
    </lineage>
</organism>
<dbReference type="STRING" id="525309.HMPREF0494_0937"/>